<dbReference type="Pfam" id="PF03401">
    <property type="entry name" value="TctC"/>
    <property type="match status" value="1"/>
</dbReference>
<dbReference type="OrthoDB" id="7246209at2"/>
<evidence type="ECO:0000256" key="1">
    <source>
        <dbReference type="ARBA" id="ARBA00006987"/>
    </source>
</evidence>
<dbReference type="AlphaFoldDB" id="A0A502GGK9"/>
<organism evidence="3 4">
    <name type="scientific">Muricoccus nepalensis</name>
    <dbReference type="NCBI Taxonomy" id="1854500"/>
    <lineage>
        <taxon>Bacteria</taxon>
        <taxon>Pseudomonadati</taxon>
        <taxon>Pseudomonadota</taxon>
        <taxon>Alphaproteobacteria</taxon>
        <taxon>Acetobacterales</taxon>
        <taxon>Roseomonadaceae</taxon>
        <taxon>Muricoccus</taxon>
    </lineage>
</organism>
<comment type="similarity">
    <text evidence="1">Belongs to the UPF0065 (bug) family.</text>
</comment>
<dbReference type="InterPro" id="IPR005064">
    <property type="entry name" value="BUG"/>
</dbReference>
<gene>
    <name evidence="3" type="ORF">EAH89_03510</name>
</gene>
<name>A0A502GGK9_9PROT</name>
<dbReference type="Gene3D" id="3.40.190.10">
    <property type="entry name" value="Periplasmic binding protein-like II"/>
    <property type="match status" value="1"/>
</dbReference>
<dbReference type="SUPFAM" id="SSF53850">
    <property type="entry name" value="Periplasmic binding protein-like II"/>
    <property type="match status" value="1"/>
</dbReference>
<evidence type="ECO:0000256" key="2">
    <source>
        <dbReference type="SAM" id="MobiDB-lite"/>
    </source>
</evidence>
<dbReference type="Gene3D" id="3.40.190.150">
    <property type="entry name" value="Bordetella uptake gene, domain 1"/>
    <property type="match status" value="1"/>
</dbReference>
<proteinExistence type="inferred from homology"/>
<dbReference type="EMBL" id="RCZP01000002">
    <property type="protein sequence ID" value="TPG60450.1"/>
    <property type="molecule type" value="Genomic_DNA"/>
</dbReference>
<dbReference type="Proteomes" id="UP000317078">
    <property type="component" value="Unassembled WGS sequence"/>
</dbReference>
<dbReference type="PANTHER" id="PTHR42928">
    <property type="entry name" value="TRICARBOXYLATE-BINDING PROTEIN"/>
    <property type="match status" value="1"/>
</dbReference>
<dbReference type="PIRSF" id="PIRSF017082">
    <property type="entry name" value="YflP"/>
    <property type="match status" value="1"/>
</dbReference>
<evidence type="ECO:0000313" key="4">
    <source>
        <dbReference type="Proteomes" id="UP000317078"/>
    </source>
</evidence>
<dbReference type="PANTHER" id="PTHR42928:SF5">
    <property type="entry name" value="BLR1237 PROTEIN"/>
    <property type="match status" value="1"/>
</dbReference>
<accession>A0A502GGK9</accession>
<dbReference type="InterPro" id="IPR042100">
    <property type="entry name" value="Bug_dom1"/>
</dbReference>
<feature type="compositionally biased region" description="Low complexity" evidence="2">
    <location>
        <begin position="8"/>
        <end position="19"/>
    </location>
</feature>
<comment type="caution">
    <text evidence="3">The sequence shown here is derived from an EMBL/GenBank/DDBJ whole genome shotgun (WGS) entry which is preliminary data.</text>
</comment>
<protein>
    <submittedName>
        <fullName evidence="3">Tripartite tricarboxylate transporter substrate binding protein</fullName>
    </submittedName>
</protein>
<evidence type="ECO:0000313" key="3">
    <source>
        <dbReference type="EMBL" id="TPG60450.1"/>
    </source>
</evidence>
<keyword evidence="4" id="KW-1185">Reference proteome</keyword>
<reference evidence="3 4" key="1">
    <citation type="journal article" date="2019" name="Environ. Microbiol.">
        <title>Species interactions and distinct microbial communities in high Arctic permafrost affected cryosols are associated with the CH4 and CO2 gas fluxes.</title>
        <authorList>
            <person name="Altshuler I."/>
            <person name="Hamel J."/>
            <person name="Turney S."/>
            <person name="Magnuson E."/>
            <person name="Levesque R."/>
            <person name="Greer C."/>
            <person name="Whyte L.G."/>
        </authorList>
    </citation>
    <scope>NUCLEOTIDE SEQUENCE [LARGE SCALE GENOMIC DNA]</scope>
    <source>
        <strain evidence="3 4">S9.3B</strain>
    </source>
</reference>
<feature type="region of interest" description="Disordered" evidence="2">
    <location>
        <begin position="1"/>
        <end position="26"/>
    </location>
</feature>
<sequence>MARPRPPATRLAAAPGPAADCPKRPRTTPMLRRRLLPGTLAALAAPALSRAQEAAWPQRPVTIVVPFPPGGSNDLLARPLAQRLQVALNGNPVVIENRGGAGGVVGATAVARAPKDGHTLLWGHIGTLAVNPWLYPQITYDPVRDFAPVALVATLPSVLAAHPSLPVRTAAEFIAHARANPGRIEYGSAGNGAASHITMAAFADAAGIDLVHIPYRGNGPMLADFLAGRLKASFAGAPVVMPAVRDGQLVALGISAAGPSPSLPGLVPVGREALPGFELVQWHGLVAPAGTPGPLVEAMNARINAVVAGPEMRERLSAEGADPAPRSPAAFGALIAAEMERFKVLVARAGIKAD</sequence>